<evidence type="ECO:0000313" key="1">
    <source>
        <dbReference type="EMBL" id="MEQ2577788.1"/>
    </source>
</evidence>
<gene>
    <name evidence="1" type="ORF">WMO62_02890</name>
</gene>
<sequence length="96" mass="11143">MNIPNWFYDERVQQIAPEKLNLLLHLAAQLEGKTSQKEIMPVLIGAIASASRQNLMFSKDEFELIFKIMKEGKSVEEQQKMDETLQKARQMFSGKR</sequence>
<keyword evidence="2" id="KW-1185">Reference proteome</keyword>
<name>A0ABV1HXY3_9FIRM</name>
<dbReference type="Proteomes" id="UP001470288">
    <property type="component" value="Unassembled WGS sequence"/>
</dbReference>
<organism evidence="1 2">
    <name type="scientific">Hominiventricola aquisgranensis</name>
    <dbReference type="NCBI Taxonomy" id="3133164"/>
    <lineage>
        <taxon>Bacteria</taxon>
        <taxon>Bacillati</taxon>
        <taxon>Bacillota</taxon>
        <taxon>Clostridia</taxon>
        <taxon>Lachnospirales</taxon>
        <taxon>Lachnospiraceae</taxon>
        <taxon>Hominiventricola</taxon>
    </lineage>
</organism>
<accession>A0ABV1HXY3</accession>
<protein>
    <submittedName>
        <fullName evidence="1">Uncharacterized protein</fullName>
    </submittedName>
</protein>
<dbReference type="RefSeq" id="WP_118440516.1">
    <property type="nucleotide sequence ID" value="NZ_JBBMFC010000004.1"/>
</dbReference>
<evidence type="ECO:0000313" key="2">
    <source>
        <dbReference type="Proteomes" id="UP001470288"/>
    </source>
</evidence>
<dbReference type="EMBL" id="JBBMFC010000004">
    <property type="protein sequence ID" value="MEQ2577788.1"/>
    <property type="molecule type" value="Genomic_DNA"/>
</dbReference>
<reference evidence="1 2" key="1">
    <citation type="submission" date="2024-03" db="EMBL/GenBank/DDBJ databases">
        <title>Human intestinal bacterial collection.</title>
        <authorList>
            <person name="Pauvert C."/>
            <person name="Hitch T.C.A."/>
            <person name="Clavel T."/>
        </authorList>
    </citation>
    <scope>NUCLEOTIDE SEQUENCE [LARGE SCALE GENOMIC DNA]</scope>
    <source>
        <strain evidence="1 2">CLA-AA-H78B</strain>
    </source>
</reference>
<comment type="caution">
    <text evidence="1">The sequence shown here is derived from an EMBL/GenBank/DDBJ whole genome shotgun (WGS) entry which is preliminary data.</text>
</comment>
<proteinExistence type="predicted"/>